<feature type="transmembrane region" description="Helical" evidence="8">
    <location>
        <begin position="255"/>
        <end position="276"/>
    </location>
</feature>
<feature type="transmembrane region" description="Helical" evidence="8">
    <location>
        <begin position="163"/>
        <end position="180"/>
    </location>
</feature>
<sequence length="661" mass="72534">METIEQPELNAVATTVGSRFGHVRALDGLRGLAVALVVVYHFAPDVLPAGFIGVDIFFVLSGFLITSLALGEHQTSSKVSSSRFYMRRARRLLPAAIVTVVVAIALATVIQPDSTRAANRGMGIASLLYAANWWMIDQQNSYQAAFGTESPLSHFWSLAVEEQFYVFFPLLLLGIVYIVARRSGRTEALAKWLLSLSIVGALASATLMSLMYNADADPSRVYLGTDTRVHAIFVGVAGACMWSLWSSALRERRSLFVLTIVGLVSAVFLGLVAVFSNFRAPWLYHYGFLTIAIAGLAIILAAVAESSVVTKTFEIRALCVLGLVSYSVYLWHWPVRVFVNQTNTPFDGLSLFCVRIALTAVAATLSYYVIEKPFRRAKNPRRVALFSVLGMVVALGAVWTISRPVPAPATEFSTKEAPSSEVPAQALRILWFGDSVGWVLGGGILDFPHPIGYDSPFDGAQILLWNKADYSCPLVRYPQRSFAVVKQNTGPCVEREANWPSLIAEFKPDAVAWASILFDTYDYKVDGRWVAFGTPEWVSIYNENLESSRQLVTASGAKFMLIGQSDPLADPSQKDDGQETLLPANIWRFGFVRDLQRKFAESHSSDTVFVDLQPIVCPNDSCKGVVIDPKGTRPDGVHFTKEAVLAMAPQMQSAIEKAMGR</sequence>
<feature type="transmembrane region" description="Helical" evidence="8">
    <location>
        <begin position="382"/>
        <end position="401"/>
    </location>
</feature>
<dbReference type="GO" id="GO:0016747">
    <property type="term" value="F:acyltransferase activity, transferring groups other than amino-acyl groups"/>
    <property type="evidence" value="ECO:0007669"/>
    <property type="project" value="InterPro"/>
</dbReference>
<keyword evidence="6 8" id="KW-0472">Membrane</keyword>
<reference evidence="10" key="1">
    <citation type="submission" date="2020-05" db="EMBL/GenBank/DDBJ databases">
        <authorList>
            <person name="Chiriac C."/>
            <person name="Salcher M."/>
            <person name="Ghai R."/>
            <person name="Kavagutti S V."/>
        </authorList>
    </citation>
    <scope>NUCLEOTIDE SEQUENCE</scope>
</reference>
<keyword evidence="5 8" id="KW-1133">Transmembrane helix</keyword>
<keyword evidence="3" id="KW-0808">Transferase</keyword>
<protein>
    <submittedName>
        <fullName evidence="10">Unannotated protein</fullName>
    </submittedName>
</protein>
<feature type="domain" description="Acyltransferase 3" evidence="9">
    <location>
        <begin position="24"/>
        <end position="368"/>
    </location>
</feature>
<dbReference type="AlphaFoldDB" id="A0A6J6H002"/>
<evidence type="ECO:0000256" key="6">
    <source>
        <dbReference type="ARBA" id="ARBA00023136"/>
    </source>
</evidence>
<comment type="subcellular location">
    <subcellularLocation>
        <location evidence="1">Cell membrane</location>
        <topology evidence="1">Multi-pass membrane protein</topology>
    </subcellularLocation>
</comment>
<feature type="transmembrane region" description="Helical" evidence="8">
    <location>
        <begin position="192"/>
        <end position="211"/>
    </location>
</feature>
<feature type="transmembrane region" description="Helical" evidence="8">
    <location>
        <begin position="348"/>
        <end position="370"/>
    </location>
</feature>
<dbReference type="InterPro" id="IPR050879">
    <property type="entry name" value="Acyltransferase_3"/>
</dbReference>
<feature type="transmembrane region" description="Helical" evidence="8">
    <location>
        <begin position="92"/>
        <end position="110"/>
    </location>
</feature>
<evidence type="ECO:0000256" key="5">
    <source>
        <dbReference type="ARBA" id="ARBA00022989"/>
    </source>
</evidence>
<evidence type="ECO:0000256" key="1">
    <source>
        <dbReference type="ARBA" id="ARBA00004651"/>
    </source>
</evidence>
<keyword evidence="4 8" id="KW-0812">Transmembrane</keyword>
<evidence type="ECO:0000256" key="3">
    <source>
        <dbReference type="ARBA" id="ARBA00022679"/>
    </source>
</evidence>
<evidence type="ECO:0000256" key="7">
    <source>
        <dbReference type="ARBA" id="ARBA00023315"/>
    </source>
</evidence>
<evidence type="ECO:0000313" key="10">
    <source>
        <dbReference type="EMBL" id="CAB4602118.1"/>
    </source>
</evidence>
<feature type="transmembrane region" description="Helical" evidence="8">
    <location>
        <begin position="315"/>
        <end position="333"/>
    </location>
</feature>
<evidence type="ECO:0000256" key="2">
    <source>
        <dbReference type="ARBA" id="ARBA00022475"/>
    </source>
</evidence>
<evidence type="ECO:0000256" key="4">
    <source>
        <dbReference type="ARBA" id="ARBA00022692"/>
    </source>
</evidence>
<gene>
    <name evidence="10" type="ORF">UFOPK1827_00681</name>
</gene>
<dbReference type="Gene3D" id="3.40.50.1110">
    <property type="entry name" value="SGNH hydrolase"/>
    <property type="match status" value="1"/>
</dbReference>
<dbReference type="GO" id="GO:0005886">
    <property type="term" value="C:plasma membrane"/>
    <property type="evidence" value="ECO:0007669"/>
    <property type="project" value="UniProtKB-SubCell"/>
</dbReference>
<dbReference type="PANTHER" id="PTHR23028">
    <property type="entry name" value="ACETYLTRANSFERASE"/>
    <property type="match status" value="1"/>
</dbReference>
<dbReference type="SUPFAM" id="SSF52266">
    <property type="entry name" value="SGNH hydrolase"/>
    <property type="match status" value="1"/>
</dbReference>
<keyword evidence="2" id="KW-1003">Cell membrane</keyword>
<accession>A0A6J6H002</accession>
<dbReference type="InterPro" id="IPR036514">
    <property type="entry name" value="SGNH_hydro_sf"/>
</dbReference>
<evidence type="ECO:0000259" key="9">
    <source>
        <dbReference type="Pfam" id="PF01757"/>
    </source>
</evidence>
<organism evidence="10">
    <name type="scientific">freshwater metagenome</name>
    <dbReference type="NCBI Taxonomy" id="449393"/>
    <lineage>
        <taxon>unclassified sequences</taxon>
        <taxon>metagenomes</taxon>
        <taxon>ecological metagenomes</taxon>
    </lineage>
</organism>
<dbReference type="PANTHER" id="PTHR23028:SF53">
    <property type="entry name" value="ACYL_TRANSF_3 DOMAIN-CONTAINING PROTEIN"/>
    <property type="match status" value="1"/>
</dbReference>
<dbReference type="EMBL" id="CAEZUO010000023">
    <property type="protein sequence ID" value="CAB4602118.1"/>
    <property type="molecule type" value="Genomic_DNA"/>
</dbReference>
<evidence type="ECO:0000256" key="8">
    <source>
        <dbReference type="SAM" id="Phobius"/>
    </source>
</evidence>
<dbReference type="Pfam" id="PF01757">
    <property type="entry name" value="Acyl_transf_3"/>
    <property type="match status" value="1"/>
</dbReference>
<dbReference type="InterPro" id="IPR002656">
    <property type="entry name" value="Acyl_transf_3_dom"/>
</dbReference>
<name>A0A6J6H002_9ZZZZ</name>
<keyword evidence="7" id="KW-0012">Acyltransferase</keyword>
<feature type="transmembrane region" description="Helical" evidence="8">
    <location>
        <begin position="282"/>
        <end position="303"/>
    </location>
</feature>
<proteinExistence type="predicted"/>
<feature type="transmembrane region" description="Helical" evidence="8">
    <location>
        <begin position="231"/>
        <end position="248"/>
    </location>
</feature>
<dbReference type="GO" id="GO:0009103">
    <property type="term" value="P:lipopolysaccharide biosynthetic process"/>
    <property type="evidence" value="ECO:0007669"/>
    <property type="project" value="TreeGrafter"/>
</dbReference>
<feature type="transmembrane region" description="Helical" evidence="8">
    <location>
        <begin position="49"/>
        <end position="71"/>
    </location>
</feature>